<accession>A0ABX1JS90</accession>
<name>A0ABX1JS90_9MICC</name>
<dbReference type="Gene3D" id="3.60.10.10">
    <property type="entry name" value="Endonuclease/exonuclease/phosphatase"/>
    <property type="match status" value="1"/>
</dbReference>
<sequence length="171" mass="18477">QEAYASDDYPGGDSVTPQWEDLRRTLASKGYQRALTGTDGLYSYSQCGESGCWKDEYQLDGNHIFYKASAVKPVGNGGKFSLPNPDNRGSGYTASWQVFEKLDGSHARFVAVNTHLYSAGITQRGVYEERRVAQASAILSTLRNNSASAGLPVVLLGDLNSHEGHGPVSTL</sequence>
<proteinExistence type="predicted"/>
<dbReference type="EMBL" id="JAAZSR010000328">
    <property type="protein sequence ID" value="NKX51858.1"/>
    <property type="molecule type" value="Genomic_DNA"/>
</dbReference>
<feature type="non-terminal residue" evidence="1">
    <location>
        <position position="1"/>
    </location>
</feature>
<gene>
    <name evidence="1" type="ORF">HER39_15050</name>
</gene>
<dbReference type="InterPro" id="IPR036691">
    <property type="entry name" value="Endo/exonu/phosph_ase_sf"/>
</dbReference>
<dbReference type="SUPFAM" id="SSF56219">
    <property type="entry name" value="DNase I-like"/>
    <property type="match status" value="1"/>
</dbReference>
<keyword evidence="2" id="KW-1185">Reference proteome</keyword>
<protein>
    <recommendedName>
        <fullName evidence="3">Endonuclease/exonuclease/phosphatase domain-containing protein</fullName>
    </recommendedName>
</protein>
<dbReference type="Proteomes" id="UP000523795">
    <property type="component" value="Unassembled WGS sequence"/>
</dbReference>
<evidence type="ECO:0008006" key="3">
    <source>
        <dbReference type="Google" id="ProtNLM"/>
    </source>
</evidence>
<organism evidence="1 2">
    <name type="scientific">Arthrobacter deserti</name>
    <dbReference type="NCBI Taxonomy" id="1742687"/>
    <lineage>
        <taxon>Bacteria</taxon>
        <taxon>Bacillati</taxon>
        <taxon>Actinomycetota</taxon>
        <taxon>Actinomycetes</taxon>
        <taxon>Micrococcales</taxon>
        <taxon>Micrococcaceae</taxon>
        <taxon>Arthrobacter</taxon>
    </lineage>
</organism>
<evidence type="ECO:0000313" key="1">
    <source>
        <dbReference type="EMBL" id="NKX51858.1"/>
    </source>
</evidence>
<feature type="non-terminal residue" evidence="1">
    <location>
        <position position="171"/>
    </location>
</feature>
<reference evidence="1 2" key="1">
    <citation type="submission" date="2020-04" db="EMBL/GenBank/DDBJ databases">
        <authorList>
            <person name="Liu S."/>
        </authorList>
    </citation>
    <scope>NUCLEOTIDE SEQUENCE [LARGE SCALE GENOMIC DNA]</scope>
    <source>
        <strain evidence="1 2">CGMCC 1.15091</strain>
    </source>
</reference>
<comment type="caution">
    <text evidence="1">The sequence shown here is derived from an EMBL/GenBank/DDBJ whole genome shotgun (WGS) entry which is preliminary data.</text>
</comment>
<evidence type="ECO:0000313" key="2">
    <source>
        <dbReference type="Proteomes" id="UP000523795"/>
    </source>
</evidence>